<dbReference type="STRING" id="1618350.UR67_C0001G0138"/>
<sequence>MFEIKLFFNSGMIELLVNLTNLFIINLLDRKFYINAVFCVGDYEFSAGHMFSYYPNDFKNI</sequence>
<protein>
    <submittedName>
        <fullName evidence="1">Uncharacterized protein</fullName>
    </submittedName>
</protein>
<dbReference type="Proteomes" id="UP000034581">
    <property type="component" value="Unassembled WGS sequence"/>
</dbReference>
<proteinExistence type="predicted"/>
<dbReference type="EMBL" id="LBQB01000001">
    <property type="protein sequence ID" value="KKP70229.1"/>
    <property type="molecule type" value="Genomic_DNA"/>
</dbReference>
<comment type="caution">
    <text evidence="1">The sequence shown here is derived from an EMBL/GenBank/DDBJ whole genome shotgun (WGS) entry which is preliminary data.</text>
</comment>
<evidence type="ECO:0000313" key="1">
    <source>
        <dbReference type="EMBL" id="KKP70229.1"/>
    </source>
</evidence>
<gene>
    <name evidence="1" type="ORF">UR67_C0001G0138</name>
</gene>
<organism evidence="1 2">
    <name type="scientific">candidate division CPR3 bacterium GW2011_GWF2_35_18</name>
    <dbReference type="NCBI Taxonomy" id="1618350"/>
    <lineage>
        <taxon>Bacteria</taxon>
        <taxon>Bacteria division CPR3</taxon>
    </lineage>
</organism>
<reference evidence="1 2" key="1">
    <citation type="journal article" date="2015" name="Nature">
        <title>rRNA introns, odd ribosomes, and small enigmatic genomes across a large radiation of phyla.</title>
        <authorList>
            <person name="Brown C.T."/>
            <person name="Hug L.A."/>
            <person name="Thomas B.C."/>
            <person name="Sharon I."/>
            <person name="Castelle C.J."/>
            <person name="Singh A."/>
            <person name="Wilkins M.J."/>
            <person name="Williams K.H."/>
            <person name="Banfield J.F."/>
        </authorList>
    </citation>
    <scope>NUCLEOTIDE SEQUENCE [LARGE SCALE GENOMIC DNA]</scope>
</reference>
<accession>A0A0G0BL66</accession>
<name>A0A0G0BL66_UNCC3</name>
<evidence type="ECO:0000313" key="2">
    <source>
        <dbReference type="Proteomes" id="UP000034581"/>
    </source>
</evidence>
<dbReference type="AlphaFoldDB" id="A0A0G0BL66"/>